<dbReference type="Proteomes" id="UP001595789">
    <property type="component" value="Unassembled WGS sequence"/>
</dbReference>
<accession>A0ABV8P6A5</accession>
<evidence type="ECO:0000313" key="1">
    <source>
        <dbReference type="EMBL" id="MFC4209916.1"/>
    </source>
</evidence>
<dbReference type="Pfam" id="PF07751">
    <property type="entry name" value="Abi_2"/>
    <property type="match status" value="1"/>
</dbReference>
<evidence type="ECO:0000313" key="2">
    <source>
        <dbReference type="Proteomes" id="UP001595789"/>
    </source>
</evidence>
<dbReference type="EMBL" id="JBHSBW010000003">
    <property type="protein sequence ID" value="MFC4209916.1"/>
    <property type="molecule type" value="Genomic_DNA"/>
</dbReference>
<sequence length="288" mass="33581">MGAKATTVDEQIVLLKGRGMVIADELKAREILLDIGYYRLGFYWNCFECDDKHTLTAGTKFEDVVSLYYLDVDLRELLLKYIYRIEVHFRTQIIYHVSNQHQSSPTWFVDPKVVSSDYISDFDKFYTSKFIRNNRPIYKHHQKYINDKYAPAWKTIEFITFGANLKLFLALKDNAIKETIASSYKLRKLKIFINFINSIVYVRNMCSHGGVLYDLAQPKSIINIPGGITPFSDNHSLDASIKVIRYLLSQISTNREKDLKNKLEDLFSKFKDNEPIKNIIQTKIGYKL</sequence>
<reference evidence="2" key="1">
    <citation type="journal article" date="2019" name="Int. J. Syst. Evol. Microbiol.">
        <title>The Global Catalogue of Microorganisms (GCM) 10K type strain sequencing project: providing services to taxonomists for standard genome sequencing and annotation.</title>
        <authorList>
            <consortium name="The Broad Institute Genomics Platform"/>
            <consortium name="The Broad Institute Genome Sequencing Center for Infectious Disease"/>
            <person name="Wu L."/>
            <person name="Ma J."/>
        </authorList>
    </citation>
    <scope>NUCLEOTIDE SEQUENCE [LARGE SCALE GENOMIC DNA]</scope>
    <source>
        <strain evidence="2">CCM 8691</strain>
    </source>
</reference>
<proteinExistence type="predicted"/>
<gene>
    <name evidence="1" type="ORF">ACFOWA_01905</name>
</gene>
<protein>
    <submittedName>
        <fullName evidence="1">Abi family protein</fullName>
    </submittedName>
</protein>
<comment type="caution">
    <text evidence="1">The sequence shown here is derived from an EMBL/GenBank/DDBJ whole genome shotgun (WGS) entry which is preliminary data.</text>
</comment>
<dbReference type="RefSeq" id="WP_378981200.1">
    <property type="nucleotide sequence ID" value="NZ_JBHSBW010000003.1"/>
</dbReference>
<name>A0ABV8P6A5_9SPHI</name>
<organism evidence="1 2">
    <name type="scientific">Pedobacter lithocola</name>
    <dbReference type="NCBI Taxonomy" id="1908239"/>
    <lineage>
        <taxon>Bacteria</taxon>
        <taxon>Pseudomonadati</taxon>
        <taxon>Bacteroidota</taxon>
        <taxon>Sphingobacteriia</taxon>
        <taxon>Sphingobacteriales</taxon>
        <taxon>Sphingobacteriaceae</taxon>
        <taxon>Pedobacter</taxon>
    </lineage>
</organism>
<dbReference type="InterPro" id="IPR011664">
    <property type="entry name" value="Abi_system_AbiD/AbiF-like"/>
</dbReference>
<keyword evidence="2" id="KW-1185">Reference proteome</keyword>